<sequence>MIWDYNMCPLLSDTNPDIPPIQLQQGKSEEPRNIRRSEAAYGRVGDAIHTAVYYIHIILKLACPSMADTAELAHSSDEKFTNPNPLDFPVSLSMITLAVQGKIINFEGARISTKLASIRKLVFQTSNYYPNE</sequence>
<organism evidence="1 2">
    <name type="scientific">Fraxinus pennsylvanica</name>
    <dbReference type="NCBI Taxonomy" id="56036"/>
    <lineage>
        <taxon>Eukaryota</taxon>
        <taxon>Viridiplantae</taxon>
        <taxon>Streptophyta</taxon>
        <taxon>Embryophyta</taxon>
        <taxon>Tracheophyta</taxon>
        <taxon>Spermatophyta</taxon>
        <taxon>Magnoliopsida</taxon>
        <taxon>eudicotyledons</taxon>
        <taxon>Gunneridae</taxon>
        <taxon>Pentapetalae</taxon>
        <taxon>asterids</taxon>
        <taxon>lamiids</taxon>
        <taxon>Lamiales</taxon>
        <taxon>Oleaceae</taxon>
        <taxon>Oleeae</taxon>
        <taxon>Fraxinus</taxon>
    </lineage>
</organism>
<keyword evidence="2" id="KW-1185">Reference proteome</keyword>
<protein>
    <submittedName>
        <fullName evidence="1">Uncharacterized protein</fullName>
    </submittedName>
</protein>
<evidence type="ECO:0000313" key="1">
    <source>
        <dbReference type="EMBL" id="CAI9771155.1"/>
    </source>
</evidence>
<name>A0AAD1ZKD7_9LAMI</name>
<gene>
    <name evidence="1" type="ORF">FPE_LOCUS18585</name>
</gene>
<dbReference type="EMBL" id="OU503046">
    <property type="protein sequence ID" value="CAI9771155.1"/>
    <property type="molecule type" value="Genomic_DNA"/>
</dbReference>
<proteinExistence type="predicted"/>
<dbReference type="AlphaFoldDB" id="A0AAD1ZKD7"/>
<reference evidence="1" key="1">
    <citation type="submission" date="2023-05" db="EMBL/GenBank/DDBJ databases">
        <authorList>
            <person name="Huff M."/>
        </authorList>
    </citation>
    <scope>NUCLEOTIDE SEQUENCE</scope>
</reference>
<dbReference type="Proteomes" id="UP000834106">
    <property type="component" value="Chromosome 11"/>
</dbReference>
<accession>A0AAD1ZKD7</accession>
<evidence type="ECO:0000313" key="2">
    <source>
        <dbReference type="Proteomes" id="UP000834106"/>
    </source>
</evidence>